<evidence type="ECO:0000256" key="2">
    <source>
        <dbReference type="ARBA" id="ARBA00023315"/>
    </source>
</evidence>
<dbReference type="GO" id="GO:0016747">
    <property type="term" value="F:acyltransferase activity, transferring groups other than amino-acyl groups"/>
    <property type="evidence" value="ECO:0007669"/>
    <property type="project" value="InterPro"/>
</dbReference>
<organism evidence="4 5">
    <name type="scientific">Brevibacillus invocatus</name>
    <dbReference type="NCBI Taxonomy" id="173959"/>
    <lineage>
        <taxon>Bacteria</taxon>
        <taxon>Bacillati</taxon>
        <taxon>Bacillota</taxon>
        <taxon>Bacilli</taxon>
        <taxon>Bacillales</taxon>
        <taxon>Paenibacillaceae</taxon>
        <taxon>Brevibacillus</taxon>
    </lineage>
</organism>
<dbReference type="InterPro" id="IPR050832">
    <property type="entry name" value="Bact_Acetyltransf"/>
</dbReference>
<dbReference type="EMBL" id="RHHR01000010">
    <property type="protein sequence ID" value="RNB75288.1"/>
    <property type="molecule type" value="Genomic_DNA"/>
</dbReference>
<keyword evidence="2" id="KW-0012">Acyltransferase</keyword>
<dbReference type="Proteomes" id="UP000282028">
    <property type="component" value="Unassembled WGS sequence"/>
</dbReference>
<keyword evidence="1 4" id="KW-0808">Transferase</keyword>
<dbReference type="PANTHER" id="PTHR43877:SF2">
    <property type="entry name" value="AMINOALKYLPHOSPHONATE N-ACETYLTRANSFERASE-RELATED"/>
    <property type="match status" value="1"/>
</dbReference>
<dbReference type="Gene3D" id="3.40.630.30">
    <property type="match status" value="1"/>
</dbReference>
<feature type="domain" description="N-acetyltransferase" evidence="3">
    <location>
        <begin position="1"/>
        <end position="168"/>
    </location>
</feature>
<gene>
    <name evidence="4" type="ORF">EDM52_06780</name>
</gene>
<evidence type="ECO:0000256" key="1">
    <source>
        <dbReference type="ARBA" id="ARBA00022679"/>
    </source>
</evidence>
<evidence type="ECO:0000313" key="5">
    <source>
        <dbReference type="Proteomes" id="UP000282028"/>
    </source>
</evidence>
<evidence type="ECO:0000259" key="3">
    <source>
        <dbReference type="PROSITE" id="PS51186"/>
    </source>
</evidence>
<sequence length="168" mass="18846">MEIRLLVPNDAQALAAIRLEALEQEPEAFGASLEEEKKKSLEDWQARLALSNQGESGYFGAFEEGEIVGLIGYFRHKGAKVRHKAVIVSMYVKQAHRGTGVARELMQATLAHLQAFGDIDQVQLAVVTSNQAAVRFYEKMGFQPFGQEKRALKIGDKYVDETHMYLLF</sequence>
<proteinExistence type="predicted"/>
<comment type="caution">
    <text evidence="4">The sequence shown here is derived from an EMBL/GenBank/DDBJ whole genome shotgun (WGS) entry which is preliminary data.</text>
</comment>
<dbReference type="Pfam" id="PF00583">
    <property type="entry name" value="Acetyltransf_1"/>
    <property type="match status" value="1"/>
</dbReference>
<dbReference type="SUPFAM" id="SSF55729">
    <property type="entry name" value="Acyl-CoA N-acyltransferases (Nat)"/>
    <property type="match status" value="1"/>
</dbReference>
<evidence type="ECO:0000313" key="4">
    <source>
        <dbReference type="EMBL" id="RNB75288.1"/>
    </source>
</evidence>
<dbReference type="InterPro" id="IPR016181">
    <property type="entry name" value="Acyl_CoA_acyltransferase"/>
</dbReference>
<reference evidence="4 5" key="1">
    <citation type="submission" date="2018-10" db="EMBL/GenBank/DDBJ databases">
        <title>Phylogenomics of Brevibacillus.</title>
        <authorList>
            <person name="Dunlap C."/>
        </authorList>
    </citation>
    <scope>NUCLEOTIDE SEQUENCE [LARGE SCALE GENOMIC DNA]</scope>
    <source>
        <strain evidence="4 5">JCM 12215</strain>
    </source>
</reference>
<protein>
    <submittedName>
        <fullName evidence="4">N-acetyltransferase</fullName>
    </submittedName>
</protein>
<dbReference type="RefSeq" id="WP_057133989.1">
    <property type="nucleotide sequence ID" value="NZ_CBCSBE010000001.1"/>
</dbReference>
<keyword evidence="5" id="KW-1185">Reference proteome</keyword>
<dbReference type="AlphaFoldDB" id="A0A3M8CI64"/>
<dbReference type="PANTHER" id="PTHR43877">
    <property type="entry name" value="AMINOALKYLPHOSPHONATE N-ACETYLTRANSFERASE-RELATED-RELATED"/>
    <property type="match status" value="1"/>
</dbReference>
<accession>A0A3M8CI64</accession>
<dbReference type="CDD" id="cd04301">
    <property type="entry name" value="NAT_SF"/>
    <property type="match status" value="1"/>
</dbReference>
<dbReference type="PROSITE" id="PS51186">
    <property type="entry name" value="GNAT"/>
    <property type="match status" value="1"/>
</dbReference>
<dbReference type="InterPro" id="IPR000182">
    <property type="entry name" value="GNAT_dom"/>
</dbReference>
<dbReference type="OrthoDB" id="9799092at2"/>
<name>A0A3M8CI64_9BACL</name>